<evidence type="ECO:0000313" key="2">
    <source>
        <dbReference type="Proteomes" id="UP000265520"/>
    </source>
</evidence>
<sequence>MDKEGGNVTIPPLLTDSNYDYWKPRMIAFLKSIDSRTWKTVLKGRDHPKIKDANGVDTAELKPEE</sequence>
<accession>A0A392ST58</accession>
<comment type="caution">
    <text evidence="1">The sequence shown here is derived from an EMBL/GenBank/DDBJ whole genome shotgun (WGS) entry which is preliminary data.</text>
</comment>
<dbReference type="EMBL" id="LXQA010434741">
    <property type="protein sequence ID" value="MCI51622.1"/>
    <property type="molecule type" value="Genomic_DNA"/>
</dbReference>
<reference evidence="1 2" key="1">
    <citation type="journal article" date="2018" name="Front. Plant Sci.">
        <title>Red Clover (Trifolium pratense) and Zigzag Clover (T. medium) - A Picture of Genomic Similarities and Differences.</title>
        <authorList>
            <person name="Dluhosova J."/>
            <person name="Istvanek J."/>
            <person name="Nedelnik J."/>
            <person name="Repkova J."/>
        </authorList>
    </citation>
    <scope>NUCLEOTIDE SEQUENCE [LARGE SCALE GENOMIC DNA]</scope>
    <source>
        <strain evidence="2">cv. 10/8</strain>
        <tissue evidence="1">Leaf</tissue>
    </source>
</reference>
<feature type="non-terminal residue" evidence="1">
    <location>
        <position position="65"/>
    </location>
</feature>
<dbReference type="Proteomes" id="UP000265520">
    <property type="component" value="Unassembled WGS sequence"/>
</dbReference>
<protein>
    <submittedName>
        <fullName evidence="1">Gag-pol polyprotein</fullName>
    </submittedName>
</protein>
<organism evidence="1 2">
    <name type="scientific">Trifolium medium</name>
    <dbReference type="NCBI Taxonomy" id="97028"/>
    <lineage>
        <taxon>Eukaryota</taxon>
        <taxon>Viridiplantae</taxon>
        <taxon>Streptophyta</taxon>
        <taxon>Embryophyta</taxon>
        <taxon>Tracheophyta</taxon>
        <taxon>Spermatophyta</taxon>
        <taxon>Magnoliopsida</taxon>
        <taxon>eudicotyledons</taxon>
        <taxon>Gunneridae</taxon>
        <taxon>Pentapetalae</taxon>
        <taxon>rosids</taxon>
        <taxon>fabids</taxon>
        <taxon>Fabales</taxon>
        <taxon>Fabaceae</taxon>
        <taxon>Papilionoideae</taxon>
        <taxon>50 kb inversion clade</taxon>
        <taxon>NPAAA clade</taxon>
        <taxon>Hologalegina</taxon>
        <taxon>IRL clade</taxon>
        <taxon>Trifolieae</taxon>
        <taxon>Trifolium</taxon>
    </lineage>
</organism>
<dbReference type="AlphaFoldDB" id="A0A392ST58"/>
<name>A0A392ST58_9FABA</name>
<proteinExistence type="predicted"/>
<keyword evidence="2" id="KW-1185">Reference proteome</keyword>
<evidence type="ECO:0000313" key="1">
    <source>
        <dbReference type="EMBL" id="MCI51622.1"/>
    </source>
</evidence>